<evidence type="ECO:0000313" key="2">
    <source>
        <dbReference type="EMBL" id="KAI5338885.1"/>
    </source>
</evidence>
<evidence type="ECO:0000313" key="3">
    <source>
        <dbReference type="Proteomes" id="UP001054821"/>
    </source>
</evidence>
<evidence type="ECO:0000256" key="1">
    <source>
        <dbReference type="SAM" id="MobiDB-lite"/>
    </source>
</evidence>
<name>A0AAD4W8I1_PRUDU</name>
<gene>
    <name evidence="2" type="ORF">L3X38_018157</name>
</gene>
<feature type="region of interest" description="Disordered" evidence="1">
    <location>
        <begin position="21"/>
        <end position="51"/>
    </location>
</feature>
<organism evidence="2 3">
    <name type="scientific">Prunus dulcis</name>
    <name type="common">Almond</name>
    <name type="synonym">Amygdalus dulcis</name>
    <dbReference type="NCBI Taxonomy" id="3755"/>
    <lineage>
        <taxon>Eukaryota</taxon>
        <taxon>Viridiplantae</taxon>
        <taxon>Streptophyta</taxon>
        <taxon>Embryophyta</taxon>
        <taxon>Tracheophyta</taxon>
        <taxon>Spermatophyta</taxon>
        <taxon>Magnoliopsida</taxon>
        <taxon>eudicotyledons</taxon>
        <taxon>Gunneridae</taxon>
        <taxon>Pentapetalae</taxon>
        <taxon>rosids</taxon>
        <taxon>fabids</taxon>
        <taxon>Rosales</taxon>
        <taxon>Rosaceae</taxon>
        <taxon>Amygdaloideae</taxon>
        <taxon>Amygdaleae</taxon>
        <taxon>Prunus</taxon>
    </lineage>
</organism>
<reference evidence="2 3" key="1">
    <citation type="journal article" date="2022" name="G3 (Bethesda)">
        <title>Whole-genome sequence and methylome profiling of the almond [Prunus dulcis (Mill.) D.A. Webb] cultivar 'Nonpareil'.</title>
        <authorList>
            <person name="D'Amico-Willman K.M."/>
            <person name="Ouma W.Z."/>
            <person name="Meulia T."/>
            <person name="Sideli G.M."/>
            <person name="Gradziel T.M."/>
            <person name="Fresnedo-Ramirez J."/>
        </authorList>
    </citation>
    <scope>NUCLEOTIDE SEQUENCE [LARGE SCALE GENOMIC DNA]</scope>
    <source>
        <strain evidence="2">Clone GOH B32 T37-40</strain>
    </source>
</reference>
<dbReference type="EMBL" id="JAJFAZ020000003">
    <property type="protein sequence ID" value="KAI5338885.1"/>
    <property type="molecule type" value="Genomic_DNA"/>
</dbReference>
<sequence length="175" mass="20521">MRDNKPLKGEKTRVAQTKVKTPVTKASAVTKVAHSTKVEKKEENNQNMLGISPTWKKVRSHWRTPKVRRPKTYKELSGDDEEYVDDEYLEELPEEVMEHLEKERKEEMAKFENELKVSKVKVKFGDFEEVNAMVVTLRLFFDARLNQPNYMDGDVFDEVESMVQHKPVDHRLGQN</sequence>
<proteinExistence type="predicted"/>
<keyword evidence="3" id="KW-1185">Reference proteome</keyword>
<comment type="caution">
    <text evidence="2">The sequence shown here is derived from an EMBL/GenBank/DDBJ whole genome shotgun (WGS) entry which is preliminary data.</text>
</comment>
<accession>A0AAD4W8I1</accession>
<dbReference type="Proteomes" id="UP001054821">
    <property type="component" value="Chromosome 3"/>
</dbReference>
<dbReference type="AlphaFoldDB" id="A0AAD4W8I1"/>
<protein>
    <submittedName>
        <fullName evidence="2">Uncharacterized protein</fullName>
    </submittedName>
</protein>